<accession>A0A0C2SK66</accession>
<evidence type="ECO:0000313" key="1">
    <source>
        <dbReference type="EMBL" id="KIL54329.1"/>
    </source>
</evidence>
<gene>
    <name evidence="1" type="ORF">M378DRAFT_92780</name>
</gene>
<keyword evidence="2" id="KW-1185">Reference proteome</keyword>
<name>A0A0C2SK66_AMAMK</name>
<protein>
    <submittedName>
        <fullName evidence="1">Uncharacterized protein</fullName>
    </submittedName>
</protein>
<reference evidence="1 2" key="1">
    <citation type="submission" date="2014-04" db="EMBL/GenBank/DDBJ databases">
        <title>Evolutionary Origins and Diversification of the Mycorrhizal Mutualists.</title>
        <authorList>
            <consortium name="DOE Joint Genome Institute"/>
            <consortium name="Mycorrhizal Genomics Consortium"/>
            <person name="Kohler A."/>
            <person name="Kuo A."/>
            <person name="Nagy L.G."/>
            <person name="Floudas D."/>
            <person name="Copeland A."/>
            <person name="Barry K.W."/>
            <person name="Cichocki N."/>
            <person name="Veneault-Fourrey C."/>
            <person name="LaButti K."/>
            <person name="Lindquist E.A."/>
            <person name="Lipzen A."/>
            <person name="Lundell T."/>
            <person name="Morin E."/>
            <person name="Murat C."/>
            <person name="Riley R."/>
            <person name="Ohm R."/>
            <person name="Sun H."/>
            <person name="Tunlid A."/>
            <person name="Henrissat B."/>
            <person name="Grigoriev I.V."/>
            <person name="Hibbett D.S."/>
            <person name="Martin F."/>
        </authorList>
    </citation>
    <scope>NUCLEOTIDE SEQUENCE [LARGE SCALE GENOMIC DNA]</scope>
    <source>
        <strain evidence="1 2">Koide BX008</strain>
    </source>
</reference>
<sequence>MGFVDEVKGIWYYNSRTHQVKTTRNYKLPIPREGEEEAADTLVDRHDATKVVEFGKRKREDNLPLQRSTHPRAIHDYAKLDEPPLKLIQLLQEEANECPLTAKEVVYKATNESALDEPKTLAEAKAAPDWPEWQKAINTELKQLKTMGTLELVKAPGD</sequence>
<dbReference type="EMBL" id="KN818809">
    <property type="protein sequence ID" value="KIL54329.1"/>
    <property type="molecule type" value="Genomic_DNA"/>
</dbReference>
<dbReference type="Proteomes" id="UP000054549">
    <property type="component" value="Unassembled WGS sequence"/>
</dbReference>
<dbReference type="InParanoid" id="A0A0C2SK66"/>
<organism evidence="1 2">
    <name type="scientific">Amanita muscaria (strain Koide BX008)</name>
    <dbReference type="NCBI Taxonomy" id="946122"/>
    <lineage>
        <taxon>Eukaryota</taxon>
        <taxon>Fungi</taxon>
        <taxon>Dikarya</taxon>
        <taxon>Basidiomycota</taxon>
        <taxon>Agaricomycotina</taxon>
        <taxon>Agaricomycetes</taxon>
        <taxon>Agaricomycetidae</taxon>
        <taxon>Agaricales</taxon>
        <taxon>Pluteineae</taxon>
        <taxon>Amanitaceae</taxon>
        <taxon>Amanita</taxon>
    </lineage>
</organism>
<proteinExistence type="predicted"/>
<dbReference type="OrthoDB" id="7691805at2759"/>
<evidence type="ECO:0000313" key="2">
    <source>
        <dbReference type="Proteomes" id="UP000054549"/>
    </source>
</evidence>
<dbReference type="AlphaFoldDB" id="A0A0C2SK66"/>
<dbReference type="HOGENOM" id="CLU_1668936_0_0_1"/>